<name>A0AAN9BUP0_9CAEN</name>
<dbReference type="GO" id="GO:0005261">
    <property type="term" value="F:monoatomic cation channel activity"/>
    <property type="evidence" value="ECO:0007669"/>
    <property type="project" value="TreeGrafter"/>
</dbReference>
<evidence type="ECO:0000256" key="5">
    <source>
        <dbReference type="ARBA" id="ARBA00023136"/>
    </source>
</evidence>
<evidence type="ECO:0000256" key="1">
    <source>
        <dbReference type="ARBA" id="ARBA00004141"/>
    </source>
</evidence>
<reference evidence="7 8" key="1">
    <citation type="submission" date="2024-02" db="EMBL/GenBank/DDBJ databases">
        <title>Chromosome-scale genome assembly of the rough periwinkle Littorina saxatilis.</title>
        <authorList>
            <person name="De Jode A."/>
            <person name="Faria R."/>
            <person name="Formenti G."/>
            <person name="Sims Y."/>
            <person name="Smith T.P."/>
            <person name="Tracey A."/>
            <person name="Wood J.M.D."/>
            <person name="Zagrodzka Z.B."/>
            <person name="Johannesson K."/>
            <person name="Butlin R.K."/>
            <person name="Leder E.H."/>
        </authorList>
    </citation>
    <scope>NUCLEOTIDE SEQUENCE [LARGE SCALE GENOMIC DNA]</scope>
    <source>
        <strain evidence="7">Snail1</strain>
        <tissue evidence="7">Muscle</tissue>
    </source>
</reference>
<dbReference type="Pfam" id="PF00801">
    <property type="entry name" value="PKD"/>
    <property type="match status" value="2"/>
</dbReference>
<evidence type="ECO:0000313" key="8">
    <source>
        <dbReference type="Proteomes" id="UP001374579"/>
    </source>
</evidence>
<keyword evidence="3" id="KW-0677">Repeat</keyword>
<dbReference type="InterPro" id="IPR035986">
    <property type="entry name" value="PKD_dom_sf"/>
</dbReference>
<dbReference type="Pfam" id="PF02010">
    <property type="entry name" value="REJ"/>
    <property type="match status" value="1"/>
</dbReference>
<keyword evidence="4" id="KW-1133">Transmembrane helix</keyword>
<dbReference type="SMART" id="SM00089">
    <property type="entry name" value="PKD"/>
    <property type="match status" value="3"/>
</dbReference>
<keyword evidence="2" id="KW-0812">Transmembrane</keyword>
<evidence type="ECO:0000313" key="7">
    <source>
        <dbReference type="EMBL" id="KAK7111718.1"/>
    </source>
</evidence>
<dbReference type="PROSITE" id="PS50093">
    <property type="entry name" value="PKD"/>
    <property type="match status" value="1"/>
</dbReference>
<comment type="subcellular location">
    <subcellularLocation>
        <location evidence="1">Membrane</location>
        <topology evidence="1">Multi-pass membrane protein</topology>
    </subcellularLocation>
</comment>
<dbReference type="SUPFAM" id="SSF49299">
    <property type="entry name" value="PKD domain"/>
    <property type="match status" value="3"/>
</dbReference>
<evidence type="ECO:0000256" key="2">
    <source>
        <dbReference type="ARBA" id="ARBA00022692"/>
    </source>
</evidence>
<evidence type="ECO:0000256" key="4">
    <source>
        <dbReference type="ARBA" id="ARBA00022989"/>
    </source>
</evidence>
<evidence type="ECO:0000259" key="6">
    <source>
        <dbReference type="PROSITE" id="PS50093"/>
    </source>
</evidence>
<comment type="caution">
    <text evidence="7">The sequence shown here is derived from an EMBL/GenBank/DDBJ whole genome shotgun (WGS) entry which is preliminary data.</text>
</comment>
<dbReference type="InterPro" id="IPR022409">
    <property type="entry name" value="PKD/Chitinase_dom"/>
</dbReference>
<protein>
    <recommendedName>
        <fullName evidence="6">PKD domain-containing protein</fullName>
    </recommendedName>
</protein>
<proteinExistence type="predicted"/>
<dbReference type="PANTHER" id="PTHR46730:SF1">
    <property type="entry name" value="PLAT DOMAIN-CONTAINING PROTEIN"/>
    <property type="match status" value="1"/>
</dbReference>
<sequence length="1289" mass="140759">MRKAVGLTTTIAQCGLLAQRKLMATRTGQCLLTFFLLVVTAGLASGSNLTLDYNENGEHLFHLTAPLSGCHASLGKFPHWCLGNITACAESGFSLGFWFELQPADVTSSDVILLTNGGVTPVSDGFYVMRRYGDQIEVGVAIGGNVWRETVRLRTGDVSSHMTVAWNEAAGLTVGIDGVKWFTDVTPSSRSFLTSTKSQEIVTGLNRFGHEVTSSCSFGVSQVRMLNSASDPEVFSKEAGFNEKFLKACSRAASVANETIRSVRLSQSPDIACRQLCSDAGHTLALLRHNDDCSCADVMPDDAILHNACSFDDWHVYRVHHVIDEHALKLRAWTKMTTGRDYTKPGEDVAFYATHDLDLDSSFTFFFDDGTSFVTSASPIYHAFKAAGVHEVTVTTKVGVIELNATASVVIEDVDEGVEPSMVVVTSWHDDDARVALHTVFVADEHSTNCTVRYGDGTHLKLPSFADFGEIRQSNYKYVMCGRYNVIAECNNPYGQTKDNFFFLARELDTFSSYLPQGEGFNISVAGGKEFLQSIAVEVNGSKISHGIGHDLVTLTDKTFVPATDNLVEVKFEDAILTRHVIRSERRVHKPIVESDVTADAWSMTANITVTVTPCDFTTLTVDFGNSEPPAVVYVQEARDSVTYWHMVTYSTLGAYLVTATLSNDVSNASDSLWVSVEVPITSLNVSTVNITDLTSPVGVTLDVNSGAAGPDRVILTVDYGDGKEPREMFTTSDDDVFQPITLDYVYSYWGIYIITVTARNNISSVSESLLVQVGMNISFVDLTTTTERVQLSENVTFEVICPTGTDVTYTLDFGDRTSFSAQEINPISTSNHTTAEILSPSTALFTHMYTQPGYYRVSFTATNAFTSMTTTLCPRVVVDDSGVTAFTCPPPTVRLLGLHGNSSLTEPAVNKRSAETRVHVQASVNCPQKVTGLHYSWKTVLVNVNERGEVWETTVHSVCRFQDDSSTLVLPPRALPYGLYRLTVTVAPAGYDLVTTTQDLYLQVVMSEPVPIIQGEEVATFMRYGTAIFDLSQSRDPDLEHNFRRNLSFHMFCMPESDMKHGEKLEYGEILAASAVVGNKTMFRMTTKNEFWLYEYRPCFNDTSGTNLMEDLNVYNGKVRFPASHFSSEHFSFGILLWAEREGLVNMTSQIVEVRTSNMSLDDLGSLLDLAMNADPDTAIRLIGGAADAILSADSSSAEEQAKLAESVGAVVDTLGSVAKRVDNANQATKCAGTIKTMTSNSDIVSQGSRASAAGAFLELANGTSTMEDATVDDASSFAGGQWHVFFS</sequence>
<dbReference type="Proteomes" id="UP001374579">
    <property type="component" value="Unassembled WGS sequence"/>
</dbReference>
<keyword evidence="8" id="KW-1185">Reference proteome</keyword>
<gene>
    <name evidence="7" type="ORF">V1264_011306</name>
</gene>
<dbReference type="GO" id="GO:0005886">
    <property type="term" value="C:plasma membrane"/>
    <property type="evidence" value="ECO:0007669"/>
    <property type="project" value="TreeGrafter"/>
</dbReference>
<dbReference type="InterPro" id="IPR000601">
    <property type="entry name" value="PKD_dom"/>
</dbReference>
<keyword evidence="5" id="KW-0472">Membrane</keyword>
<accession>A0AAN9BUP0</accession>
<dbReference type="Gene3D" id="2.60.40.10">
    <property type="entry name" value="Immunoglobulins"/>
    <property type="match status" value="1"/>
</dbReference>
<dbReference type="PANTHER" id="PTHR46730">
    <property type="entry name" value="POLYCYSTIN-1"/>
    <property type="match status" value="1"/>
</dbReference>
<dbReference type="CDD" id="cd00146">
    <property type="entry name" value="PKD"/>
    <property type="match status" value="1"/>
</dbReference>
<dbReference type="InterPro" id="IPR002859">
    <property type="entry name" value="PKD/REJ-like"/>
</dbReference>
<organism evidence="7 8">
    <name type="scientific">Littorina saxatilis</name>
    <dbReference type="NCBI Taxonomy" id="31220"/>
    <lineage>
        <taxon>Eukaryota</taxon>
        <taxon>Metazoa</taxon>
        <taxon>Spiralia</taxon>
        <taxon>Lophotrochozoa</taxon>
        <taxon>Mollusca</taxon>
        <taxon>Gastropoda</taxon>
        <taxon>Caenogastropoda</taxon>
        <taxon>Littorinimorpha</taxon>
        <taxon>Littorinoidea</taxon>
        <taxon>Littorinidae</taxon>
        <taxon>Littorina</taxon>
    </lineage>
</organism>
<dbReference type="InterPro" id="IPR013783">
    <property type="entry name" value="Ig-like_fold"/>
</dbReference>
<evidence type="ECO:0000256" key="3">
    <source>
        <dbReference type="ARBA" id="ARBA00022737"/>
    </source>
</evidence>
<feature type="domain" description="PKD" evidence="6">
    <location>
        <begin position="804"/>
        <end position="884"/>
    </location>
</feature>
<dbReference type="GO" id="GO:0006816">
    <property type="term" value="P:calcium ion transport"/>
    <property type="evidence" value="ECO:0007669"/>
    <property type="project" value="TreeGrafter"/>
</dbReference>
<dbReference type="EMBL" id="JBAMIC010000002">
    <property type="protein sequence ID" value="KAK7111718.1"/>
    <property type="molecule type" value="Genomic_DNA"/>
</dbReference>